<reference evidence="3" key="1">
    <citation type="journal article" date="2014" name="Int. J. Syst. Evol. Microbiol.">
        <title>Complete genome sequence of Corynebacterium casei LMG S-19264T (=DSM 44701T), isolated from a smear-ripened cheese.</title>
        <authorList>
            <consortium name="US DOE Joint Genome Institute (JGI-PGF)"/>
            <person name="Walter F."/>
            <person name="Albersmeier A."/>
            <person name="Kalinowski J."/>
            <person name="Ruckert C."/>
        </authorList>
    </citation>
    <scope>NUCLEOTIDE SEQUENCE</scope>
    <source>
        <strain evidence="3">NBRC 108769</strain>
    </source>
</reference>
<accession>A0AA37SPT5</accession>
<feature type="region of interest" description="Disordered" evidence="1">
    <location>
        <begin position="286"/>
        <end position="305"/>
    </location>
</feature>
<gene>
    <name evidence="3" type="ORF">GCM10007940_15440</name>
</gene>
<dbReference type="Pfam" id="PF12771">
    <property type="entry name" value="SusD-like_2"/>
    <property type="match status" value="1"/>
</dbReference>
<proteinExistence type="predicted"/>
<comment type="caution">
    <text evidence="3">The sequence shown here is derived from an EMBL/GenBank/DDBJ whole genome shotgun (WGS) entry which is preliminary data.</text>
</comment>
<dbReference type="InterPro" id="IPR041662">
    <property type="entry name" value="SusD-like_2"/>
</dbReference>
<dbReference type="InterPro" id="IPR011990">
    <property type="entry name" value="TPR-like_helical_dom_sf"/>
</dbReference>
<feature type="signal peptide" evidence="2">
    <location>
        <begin position="1"/>
        <end position="19"/>
    </location>
</feature>
<reference evidence="3" key="2">
    <citation type="submission" date="2023-01" db="EMBL/GenBank/DDBJ databases">
        <title>Draft genome sequence of Portibacter lacus strain NBRC 108769.</title>
        <authorList>
            <person name="Sun Q."/>
            <person name="Mori K."/>
        </authorList>
    </citation>
    <scope>NUCLEOTIDE SEQUENCE</scope>
    <source>
        <strain evidence="3">NBRC 108769</strain>
    </source>
</reference>
<evidence type="ECO:0000256" key="1">
    <source>
        <dbReference type="SAM" id="MobiDB-lite"/>
    </source>
</evidence>
<protein>
    <recommendedName>
        <fullName evidence="5">SusD/RagB family nutrient-binding outer membrane lipoprotein</fullName>
    </recommendedName>
</protein>
<evidence type="ECO:0000256" key="2">
    <source>
        <dbReference type="SAM" id="SignalP"/>
    </source>
</evidence>
<evidence type="ECO:0000313" key="3">
    <source>
        <dbReference type="EMBL" id="GLR16929.1"/>
    </source>
</evidence>
<evidence type="ECO:0000313" key="4">
    <source>
        <dbReference type="Proteomes" id="UP001156666"/>
    </source>
</evidence>
<dbReference type="AlphaFoldDB" id="A0AA37SPT5"/>
<sequence length="477" mass="53548">MKKYILIIISSVLIFSACTKDFETINENPNATENIDPQFLLANVISVLANENTYTQGFRLSNYLTQFAASVEFERIDRYEMGTNSEYWQILFGLLTDINSMQSVNGTNEAYIAVGDIMKSYIFSQLTDLWGDVPYSEALKAKEGITQPKYDTQESIYTDPNTGILAVLHQSAETLGSTTASINGDVMFSGDLEKWVRFANALQVRYTMRISKRISDFSNLKALVNSGKLMESNGDNAVLPYLNTAPNQFPLSQVGLGLYQEHRMTTTVETILKSWNDPRMEVIYRPSEKSASSGEPKYTGLQNGQSRETISANNIDLAEISLFGSIYRDVPNGVDALFMLYAEQQFALAEAAEKGFIDGDVEQYYTEGIKAHFNYLGLDVPVDYMNQESVALAGDGNLEKIMTQKWFSLVSNGHEAWFNIRRTGFPVLTPGPDNLNNDRYPLRYLYPESEQATNAKNYTEAVSRIGGDNINTSNWYD</sequence>
<keyword evidence="4" id="KW-1185">Reference proteome</keyword>
<dbReference type="PROSITE" id="PS51257">
    <property type="entry name" value="PROKAR_LIPOPROTEIN"/>
    <property type="match status" value="1"/>
</dbReference>
<dbReference type="EMBL" id="BSOH01000007">
    <property type="protein sequence ID" value="GLR16929.1"/>
    <property type="molecule type" value="Genomic_DNA"/>
</dbReference>
<organism evidence="3 4">
    <name type="scientific">Portibacter lacus</name>
    <dbReference type="NCBI Taxonomy" id="1099794"/>
    <lineage>
        <taxon>Bacteria</taxon>
        <taxon>Pseudomonadati</taxon>
        <taxon>Bacteroidota</taxon>
        <taxon>Saprospiria</taxon>
        <taxon>Saprospirales</taxon>
        <taxon>Haliscomenobacteraceae</taxon>
        <taxon>Portibacter</taxon>
    </lineage>
</organism>
<feature type="chain" id="PRO_5041234381" description="SusD/RagB family nutrient-binding outer membrane lipoprotein" evidence="2">
    <location>
        <begin position="20"/>
        <end position="477"/>
    </location>
</feature>
<dbReference type="RefSeq" id="WP_235290891.1">
    <property type="nucleotide sequence ID" value="NZ_BSOH01000007.1"/>
</dbReference>
<dbReference type="Proteomes" id="UP001156666">
    <property type="component" value="Unassembled WGS sequence"/>
</dbReference>
<dbReference type="Gene3D" id="1.25.40.390">
    <property type="match status" value="1"/>
</dbReference>
<evidence type="ECO:0008006" key="5">
    <source>
        <dbReference type="Google" id="ProtNLM"/>
    </source>
</evidence>
<dbReference type="SUPFAM" id="SSF48452">
    <property type="entry name" value="TPR-like"/>
    <property type="match status" value="1"/>
</dbReference>
<keyword evidence="2" id="KW-0732">Signal</keyword>
<name>A0AA37SPT5_9BACT</name>